<name>A0A401SUA3_CHIPU</name>
<organism evidence="6 7">
    <name type="scientific">Chiloscyllium punctatum</name>
    <name type="common">Brownbanded bambooshark</name>
    <name type="synonym">Hemiscyllium punctatum</name>
    <dbReference type="NCBI Taxonomy" id="137246"/>
    <lineage>
        <taxon>Eukaryota</taxon>
        <taxon>Metazoa</taxon>
        <taxon>Chordata</taxon>
        <taxon>Craniata</taxon>
        <taxon>Vertebrata</taxon>
        <taxon>Chondrichthyes</taxon>
        <taxon>Elasmobranchii</taxon>
        <taxon>Galeomorphii</taxon>
        <taxon>Galeoidea</taxon>
        <taxon>Orectolobiformes</taxon>
        <taxon>Hemiscylliidae</taxon>
        <taxon>Chiloscyllium</taxon>
    </lineage>
</organism>
<dbReference type="GO" id="GO:0004550">
    <property type="term" value="F:nucleoside diphosphate kinase activity"/>
    <property type="evidence" value="ECO:0007669"/>
    <property type="project" value="InterPro"/>
</dbReference>
<feature type="binding site" evidence="2">
    <location>
        <position position="605"/>
    </location>
    <ligand>
        <name>ATP</name>
        <dbReference type="ChEBI" id="CHEBI:30616"/>
    </ligand>
</feature>
<dbReference type="PROSITE" id="PS51352">
    <property type="entry name" value="THIOREDOXIN_2"/>
    <property type="match status" value="1"/>
</dbReference>
<comment type="similarity">
    <text evidence="1 2 3">Belongs to the NDK family.</text>
</comment>
<feature type="active site" description="Pros-phosphohistidine intermediate" evidence="2">
    <location>
        <position position="608"/>
    </location>
</feature>
<dbReference type="PRINTS" id="PR01243">
    <property type="entry name" value="NUCDPKINASE"/>
</dbReference>
<dbReference type="Gene3D" id="3.40.30.10">
    <property type="entry name" value="Glutaredoxin"/>
    <property type="match status" value="1"/>
</dbReference>
<dbReference type="SUPFAM" id="SSF54919">
    <property type="entry name" value="Nucleoside diphosphate kinase, NDK"/>
    <property type="match status" value="3"/>
</dbReference>
<dbReference type="PROSITE" id="PS00194">
    <property type="entry name" value="THIOREDOXIN_1"/>
    <property type="match status" value="1"/>
</dbReference>
<dbReference type="SMART" id="SM00562">
    <property type="entry name" value="NDK"/>
    <property type="match status" value="3"/>
</dbReference>
<dbReference type="InterPro" id="IPR051766">
    <property type="entry name" value="TXND_domain-containing"/>
</dbReference>
<feature type="binding site" evidence="2">
    <location>
        <position position="547"/>
    </location>
    <ligand>
        <name>ATP</name>
        <dbReference type="ChEBI" id="CHEBI:30616"/>
    </ligand>
</feature>
<dbReference type="GO" id="GO:0006241">
    <property type="term" value="P:CTP biosynthetic process"/>
    <property type="evidence" value="ECO:0007669"/>
    <property type="project" value="InterPro"/>
</dbReference>
<feature type="compositionally biased region" description="Basic and acidic residues" evidence="4">
    <location>
        <begin position="725"/>
        <end position="745"/>
    </location>
</feature>
<evidence type="ECO:0000313" key="7">
    <source>
        <dbReference type="Proteomes" id="UP000287033"/>
    </source>
</evidence>
<dbReference type="InterPro" id="IPR036850">
    <property type="entry name" value="NDK-like_dom_sf"/>
</dbReference>
<evidence type="ECO:0000256" key="2">
    <source>
        <dbReference type="PROSITE-ProRule" id="PRU00706"/>
    </source>
</evidence>
<dbReference type="Gene3D" id="3.30.70.141">
    <property type="entry name" value="Nucleoside diphosphate kinase-like domain"/>
    <property type="match status" value="3"/>
</dbReference>
<comment type="caution">
    <text evidence="6">The sequence shown here is derived from an EMBL/GenBank/DDBJ whole genome shotgun (WGS) entry which is preliminary data.</text>
</comment>
<feature type="binding site" evidence="2">
    <location>
        <position position="581"/>
    </location>
    <ligand>
        <name>ATP</name>
        <dbReference type="ChEBI" id="CHEBI:30616"/>
    </ligand>
</feature>
<dbReference type="Proteomes" id="UP000287033">
    <property type="component" value="Unassembled WGS sequence"/>
</dbReference>
<feature type="compositionally biased region" description="Polar residues" evidence="4">
    <location>
        <begin position="672"/>
        <end position="694"/>
    </location>
</feature>
<reference evidence="6 7" key="1">
    <citation type="journal article" date="2018" name="Nat. Ecol. Evol.">
        <title>Shark genomes provide insights into elasmobranch evolution and the origin of vertebrates.</title>
        <authorList>
            <person name="Hara Y"/>
            <person name="Yamaguchi K"/>
            <person name="Onimaru K"/>
            <person name="Kadota M"/>
            <person name="Koyanagi M"/>
            <person name="Keeley SD"/>
            <person name="Tatsumi K"/>
            <person name="Tanaka K"/>
            <person name="Motone F"/>
            <person name="Kageyama Y"/>
            <person name="Nozu R"/>
            <person name="Adachi N"/>
            <person name="Nishimura O"/>
            <person name="Nakagawa R"/>
            <person name="Tanegashima C"/>
            <person name="Kiyatake I"/>
            <person name="Matsumoto R"/>
            <person name="Murakumo K"/>
            <person name="Nishida K"/>
            <person name="Terakita A"/>
            <person name="Kuratani S"/>
            <person name="Sato K"/>
            <person name="Hyodo S Kuraku.S."/>
        </authorList>
    </citation>
    <scope>NUCLEOTIDE SEQUENCE [LARGE SCALE GENOMIC DNA]</scope>
</reference>
<feature type="domain" description="Thioredoxin" evidence="5">
    <location>
        <begin position="59"/>
        <end position="187"/>
    </location>
</feature>
<evidence type="ECO:0000256" key="3">
    <source>
        <dbReference type="RuleBase" id="RU004011"/>
    </source>
</evidence>
<feature type="binding site" evidence="2">
    <location>
        <position position="500"/>
    </location>
    <ligand>
        <name>ATP</name>
        <dbReference type="ChEBI" id="CHEBI:30616"/>
    </ligand>
</feature>
<dbReference type="PROSITE" id="PS51374">
    <property type="entry name" value="NDPK_LIKE"/>
    <property type="match status" value="3"/>
</dbReference>
<dbReference type="InterPro" id="IPR017937">
    <property type="entry name" value="Thioredoxin_CS"/>
</dbReference>
<sequence length="745" mass="83822">MNCTSCNGLSGSEDDLFDKDEFRNTYVSEATHSSLHFRLKSCWFPGILVQSNVTTGPIPPTGRTTPLKAAEVSMAGKKKEITLQMTILSQEQWDELLAVTGLIVVDVYQAWCGPCKAVVSLFRKIKNELGDDHLHFAVAEADIIESLQKYRGRCEPTFLFYGGGQLVAVVRGANAPLLQKTIHEQLRTEKKVLEGGAERKVIRDEGLSEEQKEEVILVEDNEEEDLVTTNKSYTVAIIKPDAVAHGKADEIIMKIQEAGFEILAHEERTLTKEEAHDFYRHKAEESHFEELIQFMSSGPCHILILSRPEGTVDVIPLWREFIGPTDVQVAKQERPESLRALYGTEHVFNAVHGSDDMDQASRELAFFFPSFGTTSEVQIPTQQEERVQKTLALIRPDLLKERKDDILQKITEAGFMIALQKEVVLTEKQVYKFYSEHTQEEYFPALLQNMTRYQFLLSLRARFSMETVPINQLHGSGTPQEAEKELKFFFPMEQTLAVIKPDALEDHQDEIIQKIKQAGFIISHMDEKTLSREMAEEFYKEHKGKPFFDQLVDYMSEGPSLMMILSKENAVEEWRNLMGPTDPEEAKQTAPDSLRATFAKNILQNALHGCSNRLQAMEKIQFMFGDINIGADGVVQGIEPDLEKVICPESREESEGATEAGNAERTDGATVDNENTTIDNSQSTVSESSHSLSNEAAEKVYSEAPVDSSTNSSQSTVNDSSQRSLSHEVAEEERVNDNDERAEHA</sequence>
<feature type="active site" description="Pros-phosphohistidine intermediate" evidence="2">
    <location>
        <position position="352"/>
    </location>
</feature>
<dbReference type="Pfam" id="PF00334">
    <property type="entry name" value="NDK"/>
    <property type="match status" value="3"/>
</dbReference>
<protein>
    <recommendedName>
        <fullName evidence="5">Thioredoxin domain-containing protein</fullName>
    </recommendedName>
</protein>
<dbReference type="InterPro" id="IPR036249">
    <property type="entry name" value="Thioredoxin-like_sf"/>
</dbReference>
<feature type="compositionally biased region" description="Polar residues" evidence="4">
    <location>
        <begin position="707"/>
        <end position="724"/>
    </location>
</feature>
<feature type="active site" description="Pros-phosphohistidine intermediate" evidence="2">
    <location>
        <position position="474"/>
    </location>
</feature>
<evidence type="ECO:0000256" key="4">
    <source>
        <dbReference type="SAM" id="MobiDB-lite"/>
    </source>
</evidence>
<proteinExistence type="inferred from homology"/>
<dbReference type="STRING" id="137246.A0A401SUA3"/>
<accession>A0A401SUA3</accession>
<dbReference type="EMBL" id="BEZZ01000554">
    <property type="protein sequence ID" value="GCC33936.1"/>
    <property type="molecule type" value="Genomic_DNA"/>
</dbReference>
<dbReference type="InterPro" id="IPR013766">
    <property type="entry name" value="Thioredoxin_domain"/>
</dbReference>
<dbReference type="Pfam" id="PF00085">
    <property type="entry name" value="Thioredoxin"/>
    <property type="match status" value="1"/>
</dbReference>
<dbReference type="InterPro" id="IPR001564">
    <property type="entry name" value="Nucleoside_diP_kinase"/>
</dbReference>
<evidence type="ECO:0000256" key="1">
    <source>
        <dbReference type="ARBA" id="ARBA00008142"/>
    </source>
</evidence>
<gene>
    <name evidence="6" type="ORF">chiPu_0012407</name>
</gene>
<feature type="region of interest" description="Disordered" evidence="4">
    <location>
        <begin position="650"/>
        <end position="745"/>
    </location>
</feature>
<dbReference type="PANTHER" id="PTHR46135">
    <property type="entry name" value="NME/NM23 FAMILY MEMBER 8"/>
    <property type="match status" value="1"/>
</dbReference>
<dbReference type="CDD" id="cd02948">
    <property type="entry name" value="TRX_NDPK"/>
    <property type="match status" value="1"/>
</dbReference>
<dbReference type="GO" id="GO:0006228">
    <property type="term" value="P:UTP biosynthetic process"/>
    <property type="evidence" value="ECO:0007669"/>
    <property type="project" value="InterPro"/>
</dbReference>
<dbReference type="OrthoDB" id="10263751at2759"/>
<comment type="caution">
    <text evidence="2">Lacks conserved residue(s) required for the propagation of feature annotation.</text>
</comment>
<dbReference type="PANTHER" id="PTHR46135:SF3">
    <property type="entry name" value="NME_NM23 FAMILY MEMBER 8"/>
    <property type="match status" value="1"/>
</dbReference>
<evidence type="ECO:0000259" key="5">
    <source>
        <dbReference type="PROSITE" id="PS51352"/>
    </source>
</evidence>
<evidence type="ECO:0000313" key="6">
    <source>
        <dbReference type="EMBL" id="GCC33936.1"/>
    </source>
</evidence>
<keyword evidence="7" id="KW-1185">Reference proteome</keyword>
<dbReference type="CDD" id="cd04416">
    <property type="entry name" value="NDPk_TX"/>
    <property type="match status" value="2"/>
</dbReference>
<feature type="binding site" evidence="2">
    <location>
        <position position="595"/>
    </location>
    <ligand>
        <name>ATP</name>
        <dbReference type="ChEBI" id="CHEBI:30616"/>
    </ligand>
</feature>
<dbReference type="InterPro" id="IPR034907">
    <property type="entry name" value="NDK-like_dom"/>
</dbReference>
<dbReference type="AlphaFoldDB" id="A0A401SUA3"/>
<dbReference type="SUPFAM" id="SSF52833">
    <property type="entry name" value="Thioredoxin-like"/>
    <property type="match status" value="1"/>
</dbReference>
<feature type="binding site" evidence="2">
    <location>
        <position position="575"/>
    </location>
    <ligand>
        <name>ATP</name>
        <dbReference type="ChEBI" id="CHEBI:30616"/>
    </ligand>
</feature>
<dbReference type="OMA" id="ERQHVSQ"/>
<dbReference type="GO" id="GO:0006183">
    <property type="term" value="P:GTP biosynthetic process"/>
    <property type="evidence" value="ECO:0007669"/>
    <property type="project" value="InterPro"/>
</dbReference>